<organism evidence="2 3">
    <name type="scientific">Orchesella dallaii</name>
    <dbReference type="NCBI Taxonomy" id="48710"/>
    <lineage>
        <taxon>Eukaryota</taxon>
        <taxon>Metazoa</taxon>
        <taxon>Ecdysozoa</taxon>
        <taxon>Arthropoda</taxon>
        <taxon>Hexapoda</taxon>
        <taxon>Collembola</taxon>
        <taxon>Entomobryomorpha</taxon>
        <taxon>Entomobryoidea</taxon>
        <taxon>Orchesellidae</taxon>
        <taxon>Orchesellinae</taxon>
        <taxon>Orchesella</taxon>
    </lineage>
</organism>
<feature type="signal peptide" evidence="1">
    <location>
        <begin position="1"/>
        <end position="26"/>
    </location>
</feature>
<protein>
    <submittedName>
        <fullName evidence="2">Uncharacterized protein</fullName>
    </submittedName>
</protein>
<dbReference type="Proteomes" id="UP001642540">
    <property type="component" value="Unassembled WGS sequence"/>
</dbReference>
<name>A0ABP1QSI8_9HEXA</name>
<sequence>MPSPIENISVLFLLFLSCFLNCNTMAQENTEAQLIALESSGELLAPETLVQRVDKDLKAIRSKFPAVAEVHATGKWQPGRLLISGVTKQSLDAINTSQYGPIEASSIFQDTIFSVVFQKPYNPEVLSKILKRDFGIASADPDGIIGGSSSVTLKTDSSGINTYAFMKGWGDCPSGCINKHFWTFTIGPDANSVKLVEEKGSDLSGIDQEGGAPVVGLFF</sequence>
<feature type="chain" id="PRO_5045988647" evidence="1">
    <location>
        <begin position="27"/>
        <end position="219"/>
    </location>
</feature>
<reference evidence="2 3" key="1">
    <citation type="submission" date="2024-08" db="EMBL/GenBank/DDBJ databases">
        <authorList>
            <person name="Cucini C."/>
            <person name="Frati F."/>
        </authorList>
    </citation>
    <scope>NUCLEOTIDE SEQUENCE [LARGE SCALE GENOMIC DNA]</scope>
</reference>
<evidence type="ECO:0000313" key="3">
    <source>
        <dbReference type="Proteomes" id="UP001642540"/>
    </source>
</evidence>
<accession>A0ABP1QSI8</accession>
<evidence type="ECO:0000313" key="2">
    <source>
        <dbReference type="EMBL" id="CAL8111195.1"/>
    </source>
</evidence>
<gene>
    <name evidence="2" type="ORF">ODALV1_LOCUS14818</name>
</gene>
<evidence type="ECO:0000256" key="1">
    <source>
        <dbReference type="SAM" id="SignalP"/>
    </source>
</evidence>
<dbReference type="EMBL" id="CAXLJM020000046">
    <property type="protein sequence ID" value="CAL8111195.1"/>
    <property type="molecule type" value="Genomic_DNA"/>
</dbReference>
<proteinExistence type="predicted"/>
<keyword evidence="1" id="KW-0732">Signal</keyword>
<keyword evidence="3" id="KW-1185">Reference proteome</keyword>
<comment type="caution">
    <text evidence="2">The sequence shown here is derived from an EMBL/GenBank/DDBJ whole genome shotgun (WGS) entry which is preliminary data.</text>
</comment>